<dbReference type="Proteomes" id="UP000769484">
    <property type="component" value="Unassembled WGS sequence"/>
</dbReference>
<dbReference type="RefSeq" id="WP_413042076.1">
    <property type="nucleotide sequence ID" value="NZ_CP178332.1"/>
</dbReference>
<sequence length="55" mass="6314">MTRHAERESKNSACRRPTHAAHSADPDEVELIVMIVFVRILQPLREEPVAEPQHD</sequence>
<name>A0A930KKZ1_9MICC</name>
<dbReference type="EMBL" id="JABZXJ010000005">
    <property type="protein sequence ID" value="MBF1648879.1"/>
    <property type="molecule type" value="Genomic_DNA"/>
</dbReference>
<proteinExistence type="predicted"/>
<dbReference type="AlphaFoldDB" id="A0A930KKZ1"/>
<evidence type="ECO:0000313" key="3">
    <source>
        <dbReference type="Proteomes" id="UP000769484"/>
    </source>
</evidence>
<accession>A0A930KKZ1</accession>
<organism evidence="2 3">
    <name type="scientific">Rothia dentocariosa</name>
    <dbReference type="NCBI Taxonomy" id="2047"/>
    <lineage>
        <taxon>Bacteria</taxon>
        <taxon>Bacillati</taxon>
        <taxon>Actinomycetota</taxon>
        <taxon>Actinomycetes</taxon>
        <taxon>Micrococcales</taxon>
        <taxon>Micrococcaceae</taxon>
        <taxon>Rothia</taxon>
    </lineage>
</organism>
<protein>
    <submittedName>
        <fullName evidence="2">Uncharacterized protein</fullName>
    </submittedName>
</protein>
<reference evidence="2" key="1">
    <citation type="submission" date="2020-04" db="EMBL/GenBank/DDBJ databases">
        <title>Deep metagenomics examines the oral microbiome during advanced dental caries in children, revealing novel taxa and co-occurrences with host molecules.</title>
        <authorList>
            <person name="Baker J.L."/>
            <person name="Morton J.T."/>
            <person name="Dinis M."/>
            <person name="Alvarez R."/>
            <person name="Tran N.C."/>
            <person name="Knight R."/>
            <person name="Edlund A."/>
        </authorList>
    </citation>
    <scope>NUCLEOTIDE SEQUENCE</scope>
    <source>
        <strain evidence="2">JCVI_47_bin.4</strain>
    </source>
</reference>
<evidence type="ECO:0000256" key="1">
    <source>
        <dbReference type="SAM" id="MobiDB-lite"/>
    </source>
</evidence>
<comment type="caution">
    <text evidence="2">The sequence shown here is derived from an EMBL/GenBank/DDBJ whole genome shotgun (WGS) entry which is preliminary data.</text>
</comment>
<feature type="compositionally biased region" description="Basic and acidic residues" evidence="1">
    <location>
        <begin position="1"/>
        <end position="10"/>
    </location>
</feature>
<evidence type="ECO:0000313" key="2">
    <source>
        <dbReference type="EMBL" id="MBF1648879.1"/>
    </source>
</evidence>
<feature type="region of interest" description="Disordered" evidence="1">
    <location>
        <begin position="1"/>
        <end position="25"/>
    </location>
</feature>
<gene>
    <name evidence="2" type="ORF">HXO56_02090</name>
</gene>